<evidence type="ECO:0000313" key="1">
    <source>
        <dbReference type="EMBL" id="KAF9450699.1"/>
    </source>
</evidence>
<proteinExistence type="predicted"/>
<dbReference type="Proteomes" id="UP000807342">
    <property type="component" value="Unassembled WGS sequence"/>
</dbReference>
<reference evidence="1" key="1">
    <citation type="submission" date="2020-11" db="EMBL/GenBank/DDBJ databases">
        <authorList>
            <consortium name="DOE Joint Genome Institute"/>
            <person name="Ahrendt S."/>
            <person name="Riley R."/>
            <person name="Andreopoulos W."/>
            <person name="Labutti K."/>
            <person name="Pangilinan J."/>
            <person name="Ruiz-Duenas F.J."/>
            <person name="Barrasa J.M."/>
            <person name="Sanchez-Garcia M."/>
            <person name="Camarero S."/>
            <person name="Miyauchi S."/>
            <person name="Serrano A."/>
            <person name="Linde D."/>
            <person name="Babiker R."/>
            <person name="Drula E."/>
            <person name="Ayuso-Fernandez I."/>
            <person name="Pacheco R."/>
            <person name="Padilla G."/>
            <person name="Ferreira P."/>
            <person name="Barriuso J."/>
            <person name="Kellner H."/>
            <person name="Castanera R."/>
            <person name="Alfaro M."/>
            <person name="Ramirez L."/>
            <person name="Pisabarro A.G."/>
            <person name="Kuo A."/>
            <person name="Tritt A."/>
            <person name="Lipzen A."/>
            <person name="He G."/>
            <person name="Yan M."/>
            <person name="Ng V."/>
            <person name="Cullen D."/>
            <person name="Martin F."/>
            <person name="Rosso M.-N."/>
            <person name="Henrissat B."/>
            <person name="Hibbett D."/>
            <person name="Martinez A.T."/>
            <person name="Grigoriev I.V."/>
        </authorList>
    </citation>
    <scope>NUCLEOTIDE SEQUENCE</scope>
    <source>
        <strain evidence="1">MF-IS2</strain>
    </source>
</reference>
<dbReference type="AlphaFoldDB" id="A0A9P6C6V2"/>
<gene>
    <name evidence="1" type="ORF">P691DRAFT_664751</name>
</gene>
<sequence>MSNVLCPFVVSDGHVRFLGDHTWPAGLLAIFERARTKCATFEKWCYGLYNKLLNYCFGGLLHFLCCSPGPSWGWHSRHCRIIRLVDTKGKPVIIVEVGDGSWAEKAELRCRADKKCRIGSPRTCSNFPMLRFFCELRFSLMLEECPIPHLWGLSLLGTKMRVYCGDKASYVVAPEAVARPEPSKCLLPPGFLVGRWDLDILSREGFEKVKEVVGDIFARVENT</sequence>
<protein>
    <submittedName>
        <fullName evidence="1">Uncharacterized protein</fullName>
    </submittedName>
</protein>
<accession>A0A9P6C6V2</accession>
<name>A0A9P6C6V2_9AGAR</name>
<dbReference type="OrthoDB" id="3255221at2759"/>
<dbReference type="EMBL" id="MU151099">
    <property type="protein sequence ID" value="KAF9450699.1"/>
    <property type="molecule type" value="Genomic_DNA"/>
</dbReference>
<evidence type="ECO:0000313" key="2">
    <source>
        <dbReference type="Proteomes" id="UP000807342"/>
    </source>
</evidence>
<comment type="caution">
    <text evidence="1">The sequence shown here is derived from an EMBL/GenBank/DDBJ whole genome shotgun (WGS) entry which is preliminary data.</text>
</comment>
<keyword evidence="2" id="KW-1185">Reference proteome</keyword>
<organism evidence="1 2">
    <name type="scientific">Macrolepiota fuliginosa MF-IS2</name>
    <dbReference type="NCBI Taxonomy" id="1400762"/>
    <lineage>
        <taxon>Eukaryota</taxon>
        <taxon>Fungi</taxon>
        <taxon>Dikarya</taxon>
        <taxon>Basidiomycota</taxon>
        <taxon>Agaricomycotina</taxon>
        <taxon>Agaricomycetes</taxon>
        <taxon>Agaricomycetidae</taxon>
        <taxon>Agaricales</taxon>
        <taxon>Agaricineae</taxon>
        <taxon>Agaricaceae</taxon>
        <taxon>Macrolepiota</taxon>
    </lineage>
</organism>